<dbReference type="RefSeq" id="WP_021168998.1">
    <property type="nucleotide sequence ID" value="NZ_CTRP01000003.1"/>
</dbReference>
<dbReference type="PROSITE" id="PS00913">
    <property type="entry name" value="ADH_IRON_1"/>
    <property type="match status" value="1"/>
</dbReference>
<dbReference type="FunFam" id="3.40.50.1970:FF:000003">
    <property type="entry name" value="Alcohol dehydrogenase, iron-containing"/>
    <property type="match status" value="1"/>
</dbReference>
<organism evidence="6 7">
    <name type="scientific">Sporomusa ovata</name>
    <dbReference type="NCBI Taxonomy" id="2378"/>
    <lineage>
        <taxon>Bacteria</taxon>
        <taxon>Bacillati</taxon>
        <taxon>Bacillota</taxon>
        <taxon>Negativicutes</taxon>
        <taxon>Selenomonadales</taxon>
        <taxon>Sporomusaceae</taxon>
        <taxon>Sporomusa</taxon>
    </lineage>
</organism>
<dbReference type="Pfam" id="PF25137">
    <property type="entry name" value="ADH_Fe_C"/>
    <property type="match status" value="1"/>
</dbReference>
<sequence length="388" mass="42445">MENTHNFFIPKNNLIGIGSIKDLTNELLKWKLSKTLIVTDKNIISLGYVEMIETMLKNLFISYDIFEGVLHSNPTVSFVEDGLSYFPQGLELRRDYNLIISIGGGTIHDCAKGIAAVATNGGSIIDYEGYNKITKPAIPHIAINTTYSGAELTMFSIITDTSRKVKMVIASPNITPFISVNDPMFTTTMPQDITASSGIDALSHSIESYSAMEASPITDSFALGAVKLIFGYLRRAYENGNDMEAREKMTFASIMAGMAFNNAGLGYVHAMAHQLGGFYNKLHGNYDGILLPYVFEFNSASLQEGKILKLAKAMGEKADSKPEAVEKICNAIKKLGLDIGIPHGLKAMGVKETDLDRLSQNALKDIATFTNPRKGTLEDVIHIYKAAM</sequence>
<dbReference type="InterPro" id="IPR056798">
    <property type="entry name" value="ADH_Fe_C"/>
</dbReference>
<protein>
    <submittedName>
        <fullName evidence="6">Alcohol dehydrogenase</fullName>
        <ecNumber evidence="6">1.1.1.1</ecNumber>
    </submittedName>
</protein>
<gene>
    <name evidence="6" type="ORF">SpAn4DRAFT_1228</name>
</gene>
<evidence type="ECO:0000259" key="4">
    <source>
        <dbReference type="Pfam" id="PF00465"/>
    </source>
</evidence>
<feature type="domain" description="Fe-containing alcohol dehydrogenase-like C-terminal" evidence="5">
    <location>
        <begin position="194"/>
        <end position="388"/>
    </location>
</feature>
<dbReference type="InterPro" id="IPR001670">
    <property type="entry name" value="ADH_Fe/GldA"/>
</dbReference>
<dbReference type="PANTHER" id="PTHR11496">
    <property type="entry name" value="ALCOHOL DEHYDROGENASE"/>
    <property type="match status" value="1"/>
</dbReference>
<evidence type="ECO:0000259" key="5">
    <source>
        <dbReference type="Pfam" id="PF25137"/>
    </source>
</evidence>
<dbReference type="Proteomes" id="UP000049855">
    <property type="component" value="Unassembled WGS sequence"/>
</dbReference>
<dbReference type="SUPFAM" id="SSF56796">
    <property type="entry name" value="Dehydroquinate synthase-like"/>
    <property type="match status" value="1"/>
</dbReference>
<reference evidence="7" key="1">
    <citation type="submission" date="2015-03" db="EMBL/GenBank/DDBJ databases">
        <authorList>
            <person name="Nijsse Bart"/>
        </authorList>
    </citation>
    <scope>NUCLEOTIDE SEQUENCE [LARGE SCALE GENOMIC DNA]</scope>
</reference>
<evidence type="ECO:0000256" key="2">
    <source>
        <dbReference type="ARBA" id="ARBA00023002"/>
    </source>
</evidence>
<dbReference type="FunFam" id="1.20.1090.10:FF:000001">
    <property type="entry name" value="Aldehyde-alcohol dehydrogenase"/>
    <property type="match status" value="1"/>
</dbReference>
<keyword evidence="3" id="KW-0520">NAD</keyword>
<dbReference type="InterPro" id="IPR039697">
    <property type="entry name" value="Alcohol_dehydrogenase_Fe"/>
</dbReference>
<dbReference type="GO" id="GO:0046872">
    <property type="term" value="F:metal ion binding"/>
    <property type="evidence" value="ECO:0007669"/>
    <property type="project" value="InterPro"/>
</dbReference>
<dbReference type="PANTHER" id="PTHR11496:SF102">
    <property type="entry name" value="ALCOHOL DEHYDROGENASE 4"/>
    <property type="match status" value="1"/>
</dbReference>
<keyword evidence="7" id="KW-1185">Reference proteome</keyword>
<dbReference type="AlphaFoldDB" id="A0A0U1KT21"/>
<evidence type="ECO:0000313" key="6">
    <source>
        <dbReference type="EMBL" id="CQR70259.1"/>
    </source>
</evidence>
<keyword evidence="2 6" id="KW-0560">Oxidoreductase</keyword>
<feature type="domain" description="Alcohol dehydrogenase iron-type/glycerol dehydrogenase GldA" evidence="4">
    <location>
        <begin position="10"/>
        <end position="183"/>
    </location>
</feature>
<evidence type="ECO:0000256" key="3">
    <source>
        <dbReference type="ARBA" id="ARBA00023027"/>
    </source>
</evidence>
<dbReference type="EMBL" id="CTRP01000003">
    <property type="protein sequence ID" value="CQR70259.1"/>
    <property type="molecule type" value="Genomic_DNA"/>
</dbReference>
<dbReference type="EC" id="1.1.1.1" evidence="6"/>
<dbReference type="GO" id="GO:0004022">
    <property type="term" value="F:alcohol dehydrogenase (NAD+) activity"/>
    <property type="evidence" value="ECO:0007669"/>
    <property type="project" value="UniProtKB-EC"/>
</dbReference>
<dbReference type="Pfam" id="PF00465">
    <property type="entry name" value="Fe-ADH"/>
    <property type="match status" value="1"/>
</dbReference>
<dbReference type="InterPro" id="IPR018211">
    <property type="entry name" value="ADH_Fe_CS"/>
</dbReference>
<comment type="similarity">
    <text evidence="1">Belongs to the iron-containing alcohol dehydrogenase family.</text>
</comment>
<dbReference type="Gene3D" id="1.20.1090.10">
    <property type="entry name" value="Dehydroquinate synthase-like - alpha domain"/>
    <property type="match status" value="1"/>
</dbReference>
<evidence type="ECO:0000256" key="1">
    <source>
        <dbReference type="ARBA" id="ARBA00007358"/>
    </source>
</evidence>
<name>A0A0U1KT21_9FIRM</name>
<proteinExistence type="inferred from homology"/>
<evidence type="ECO:0000313" key="7">
    <source>
        <dbReference type="Proteomes" id="UP000049855"/>
    </source>
</evidence>
<accession>A0A0U1KT21</accession>
<dbReference type="Gene3D" id="3.40.50.1970">
    <property type="match status" value="1"/>
</dbReference>